<feature type="non-terminal residue" evidence="1">
    <location>
        <position position="57"/>
    </location>
</feature>
<sequence length="57" mass="6014">MAVLAGVLKRLGYEVVNWRYASTAASVLDLAGATLPQALAACRAERVHFVTHSMGGI</sequence>
<reference evidence="1" key="1">
    <citation type="submission" date="2020-02" db="EMBL/GenBank/DDBJ databases">
        <authorList>
            <person name="Meier V. D."/>
        </authorList>
    </citation>
    <scope>NUCLEOTIDE SEQUENCE</scope>
    <source>
        <strain evidence="1">AVDCRST_MAG15</strain>
    </source>
</reference>
<protein>
    <recommendedName>
        <fullName evidence="2">Lipase</fullName>
    </recommendedName>
</protein>
<evidence type="ECO:0000313" key="1">
    <source>
        <dbReference type="EMBL" id="CAA9420514.1"/>
    </source>
</evidence>
<organism evidence="1">
    <name type="scientific">uncultured Rubellimicrobium sp</name>
    <dbReference type="NCBI Taxonomy" id="543078"/>
    <lineage>
        <taxon>Bacteria</taxon>
        <taxon>Pseudomonadati</taxon>
        <taxon>Pseudomonadota</taxon>
        <taxon>Alphaproteobacteria</taxon>
        <taxon>Rhodobacterales</taxon>
        <taxon>Roseobacteraceae</taxon>
        <taxon>Rubellimicrobium</taxon>
        <taxon>environmental samples</taxon>
    </lineage>
</organism>
<name>A0A6J4PRU1_9RHOB</name>
<dbReference type="AlphaFoldDB" id="A0A6J4PRU1"/>
<proteinExistence type="predicted"/>
<dbReference type="SUPFAM" id="SSF53474">
    <property type="entry name" value="alpha/beta-Hydrolases"/>
    <property type="match status" value="1"/>
</dbReference>
<dbReference type="Gene3D" id="3.40.50.1820">
    <property type="entry name" value="alpha/beta hydrolase"/>
    <property type="match status" value="1"/>
</dbReference>
<gene>
    <name evidence="1" type="ORF">AVDCRST_MAG15-2196</name>
</gene>
<evidence type="ECO:0008006" key="2">
    <source>
        <dbReference type="Google" id="ProtNLM"/>
    </source>
</evidence>
<accession>A0A6J4PRU1</accession>
<dbReference type="EMBL" id="CADCUU010000314">
    <property type="protein sequence ID" value="CAA9420514.1"/>
    <property type="molecule type" value="Genomic_DNA"/>
</dbReference>
<dbReference type="InterPro" id="IPR029058">
    <property type="entry name" value="AB_hydrolase_fold"/>
</dbReference>